<dbReference type="InterPro" id="IPR036380">
    <property type="entry name" value="Isochorismatase-like_sf"/>
</dbReference>
<feature type="domain" description="Isochorismatase-like" evidence="2">
    <location>
        <begin position="12"/>
        <end position="179"/>
    </location>
</feature>
<dbReference type="CDD" id="cd00431">
    <property type="entry name" value="cysteine_hydrolases"/>
    <property type="match status" value="1"/>
</dbReference>
<organism evidence="3 4">
    <name type="scientific">Corynebacterium ammoniagenes</name>
    <name type="common">Brevibacterium ammoniagenes</name>
    <dbReference type="NCBI Taxonomy" id="1697"/>
    <lineage>
        <taxon>Bacteria</taxon>
        <taxon>Bacillati</taxon>
        <taxon>Actinomycetota</taxon>
        <taxon>Actinomycetes</taxon>
        <taxon>Mycobacteriales</taxon>
        <taxon>Corynebacteriaceae</taxon>
        <taxon>Corynebacterium</taxon>
    </lineage>
</organism>
<dbReference type="SUPFAM" id="SSF52499">
    <property type="entry name" value="Isochorismatase-like hydrolases"/>
    <property type="match status" value="1"/>
</dbReference>
<dbReference type="AlphaFoldDB" id="A0AAV5G1I9"/>
<evidence type="ECO:0000313" key="4">
    <source>
        <dbReference type="Proteomes" id="UP001054925"/>
    </source>
</evidence>
<dbReference type="Pfam" id="PF00857">
    <property type="entry name" value="Isochorismatase"/>
    <property type="match status" value="1"/>
</dbReference>
<evidence type="ECO:0000256" key="1">
    <source>
        <dbReference type="ARBA" id="ARBA00022801"/>
    </source>
</evidence>
<gene>
    <name evidence="3" type="ORF">CAT723_03270</name>
</gene>
<reference evidence="3" key="1">
    <citation type="submission" date="2021-12" db="EMBL/GenBank/DDBJ databases">
        <title>Draft genome sequence of Corynebacterium ammoniagenes strain T-723.</title>
        <authorList>
            <person name="Matsuzawa M."/>
            <person name="Hiratani M."/>
            <person name="Abe I."/>
            <person name="Tsuji Y."/>
            <person name="Nakamura J."/>
        </authorList>
    </citation>
    <scope>NUCLEOTIDE SEQUENCE</scope>
    <source>
        <strain evidence="3">T-723</strain>
    </source>
</reference>
<protein>
    <submittedName>
        <fullName evidence="3">Isochorismatase</fullName>
    </submittedName>
</protein>
<dbReference type="RefSeq" id="WP_236163482.1">
    <property type="nucleotide sequence ID" value="NZ_BQKK01000001.1"/>
</dbReference>
<dbReference type="InterPro" id="IPR000868">
    <property type="entry name" value="Isochorismatase-like_dom"/>
</dbReference>
<accession>A0AAV5G1I9</accession>
<evidence type="ECO:0000259" key="2">
    <source>
        <dbReference type="Pfam" id="PF00857"/>
    </source>
</evidence>
<dbReference type="PANTHER" id="PTHR43540:SF6">
    <property type="entry name" value="ISOCHORISMATASE-LIKE DOMAIN-CONTAINING PROTEIN"/>
    <property type="match status" value="1"/>
</dbReference>
<name>A0AAV5G1I9_CORAM</name>
<keyword evidence="1" id="KW-0378">Hydrolase</keyword>
<comment type="caution">
    <text evidence="3">The sequence shown here is derived from an EMBL/GenBank/DDBJ whole genome shotgun (WGS) entry which is preliminary data.</text>
</comment>
<dbReference type="Gene3D" id="3.40.50.850">
    <property type="entry name" value="Isochorismatase-like"/>
    <property type="match status" value="1"/>
</dbReference>
<dbReference type="Proteomes" id="UP001054925">
    <property type="component" value="Unassembled WGS sequence"/>
</dbReference>
<dbReference type="InterPro" id="IPR050272">
    <property type="entry name" value="Isochorismatase-like_hydrls"/>
</dbReference>
<proteinExistence type="predicted"/>
<dbReference type="PANTHER" id="PTHR43540">
    <property type="entry name" value="PEROXYUREIDOACRYLATE/UREIDOACRYLATE AMIDOHYDROLASE-RELATED"/>
    <property type="match status" value="1"/>
</dbReference>
<dbReference type="GO" id="GO:0016787">
    <property type="term" value="F:hydrolase activity"/>
    <property type="evidence" value="ECO:0007669"/>
    <property type="project" value="UniProtKB-KW"/>
</dbReference>
<sequence>MTTPEKPTHPVLAIIDMQVAFSEAGSDWLIPRYAEVENNVAKLANMFEDKVVWTKFVRAPEEEGAWSEYYDRWSSFRVDEDSRQWDLTLLPAANHTVISRPTFSKWCPELAELAPLGTPLVICGVATDCCVLATALAAIDDGRSVIVCTDACGAVNDLAQEQTLSVLSLLAPMVRLTTTDEVLQILEPSAAS</sequence>
<evidence type="ECO:0000313" key="3">
    <source>
        <dbReference type="EMBL" id="GJN41848.1"/>
    </source>
</evidence>
<dbReference type="EMBL" id="BQKK01000001">
    <property type="protein sequence ID" value="GJN41848.1"/>
    <property type="molecule type" value="Genomic_DNA"/>
</dbReference>